<feature type="compositionally biased region" description="Basic residues" evidence="1">
    <location>
        <begin position="183"/>
        <end position="192"/>
    </location>
</feature>
<gene>
    <name evidence="2" type="ORF">PENTCL1PPCAC_26176</name>
</gene>
<feature type="region of interest" description="Disordered" evidence="1">
    <location>
        <begin position="110"/>
        <end position="192"/>
    </location>
</feature>
<dbReference type="PANTHER" id="PTHR21020">
    <property type="entry name" value="ZINC FINGER PROTEIN 800"/>
    <property type="match status" value="1"/>
</dbReference>
<protein>
    <recommendedName>
        <fullName evidence="4">C2H2-type domain-containing protein</fullName>
    </recommendedName>
</protein>
<keyword evidence="3" id="KW-1185">Reference proteome</keyword>
<feature type="compositionally biased region" description="Low complexity" evidence="1">
    <location>
        <begin position="162"/>
        <end position="179"/>
    </location>
</feature>
<accession>A0AAV5UCC4</accession>
<organism evidence="2 3">
    <name type="scientific">Pristionchus entomophagus</name>
    <dbReference type="NCBI Taxonomy" id="358040"/>
    <lineage>
        <taxon>Eukaryota</taxon>
        <taxon>Metazoa</taxon>
        <taxon>Ecdysozoa</taxon>
        <taxon>Nematoda</taxon>
        <taxon>Chromadorea</taxon>
        <taxon>Rhabditida</taxon>
        <taxon>Rhabditina</taxon>
        <taxon>Diplogasteromorpha</taxon>
        <taxon>Diplogasteroidea</taxon>
        <taxon>Neodiplogasteridae</taxon>
        <taxon>Pristionchus</taxon>
    </lineage>
</organism>
<evidence type="ECO:0000313" key="2">
    <source>
        <dbReference type="EMBL" id="GMT04002.1"/>
    </source>
</evidence>
<dbReference type="PANTHER" id="PTHR21020:SF0">
    <property type="entry name" value="ZINC FINGER PROTEIN 800"/>
    <property type="match status" value="1"/>
</dbReference>
<reference evidence="2" key="1">
    <citation type="submission" date="2023-10" db="EMBL/GenBank/DDBJ databases">
        <title>Genome assembly of Pristionchus species.</title>
        <authorList>
            <person name="Yoshida K."/>
            <person name="Sommer R.J."/>
        </authorList>
    </citation>
    <scope>NUCLEOTIDE SEQUENCE</scope>
    <source>
        <strain evidence="2">RS0144</strain>
    </source>
</reference>
<proteinExistence type="predicted"/>
<dbReference type="AlphaFoldDB" id="A0AAV5UCC4"/>
<comment type="caution">
    <text evidence="2">The sequence shown here is derived from an EMBL/GenBank/DDBJ whole genome shotgun (WGS) entry which is preliminary data.</text>
</comment>
<feature type="compositionally biased region" description="Basic and acidic residues" evidence="1">
    <location>
        <begin position="145"/>
        <end position="161"/>
    </location>
</feature>
<dbReference type="InterPro" id="IPR039149">
    <property type="entry name" value="ZNF800"/>
</dbReference>
<evidence type="ECO:0000313" key="3">
    <source>
        <dbReference type="Proteomes" id="UP001432027"/>
    </source>
</evidence>
<name>A0AAV5UCC4_9BILA</name>
<evidence type="ECO:0000256" key="1">
    <source>
        <dbReference type="SAM" id="MobiDB-lite"/>
    </source>
</evidence>
<dbReference type="EMBL" id="BTSX01000006">
    <property type="protein sequence ID" value="GMT04002.1"/>
    <property type="molecule type" value="Genomic_DNA"/>
</dbReference>
<feature type="non-terminal residue" evidence="2">
    <location>
        <position position="192"/>
    </location>
</feature>
<evidence type="ECO:0008006" key="4">
    <source>
        <dbReference type="Google" id="ProtNLM"/>
    </source>
</evidence>
<feature type="non-terminal residue" evidence="2">
    <location>
        <position position="1"/>
    </location>
</feature>
<dbReference type="Proteomes" id="UP001432027">
    <property type="component" value="Unassembled WGS sequence"/>
</dbReference>
<sequence>KEDLAVVQQMMSSRLEGLKELEKFKREGTAEVRKLLYDEADVLMECRYCRNMFRSVENFVEHKSVYCRGSHVAVTLANQAPGGKGEGEGEAMVGPRKCTSSLPKRFKHNLLPIGNTQGENTPALARPKRTESMGPIQKVKRQYIRKKDREMMEQKENDRASSEVPQPSSSDSAAAAAESIRPSRQRKRPSWM</sequence>